<reference evidence="4" key="1">
    <citation type="submission" date="2023-01" db="EMBL/GenBank/DDBJ databases">
        <title>Genome assembly of the deep-sea coral Lophelia pertusa.</title>
        <authorList>
            <person name="Herrera S."/>
            <person name="Cordes E."/>
        </authorList>
    </citation>
    <scope>NUCLEOTIDE SEQUENCE</scope>
    <source>
        <strain evidence="4">USNM1676648</strain>
        <tissue evidence="4">Polyp</tissue>
    </source>
</reference>
<name>A0A9W9ZUN1_9CNID</name>
<dbReference type="GO" id="GO:0030422">
    <property type="term" value="P:siRNA processing"/>
    <property type="evidence" value="ECO:0007669"/>
    <property type="project" value="TreeGrafter"/>
</dbReference>
<protein>
    <recommendedName>
        <fullName evidence="1">RNA-dependent RNA polymerase</fullName>
        <ecNumber evidence="1">2.7.7.48</ecNumber>
    </recommendedName>
</protein>
<dbReference type="InterPro" id="IPR007855">
    <property type="entry name" value="RDRP"/>
</dbReference>
<evidence type="ECO:0000259" key="3">
    <source>
        <dbReference type="Pfam" id="PF05183"/>
    </source>
</evidence>
<dbReference type="InterPro" id="IPR057596">
    <property type="entry name" value="RDRP_core"/>
</dbReference>
<dbReference type="PANTHER" id="PTHR23079">
    <property type="entry name" value="RNA-DEPENDENT RNA POLYMERASE"/>
    <property type="match status" value="1"/>
</dbReference>
<dbReference type="GO" id="GO:0031380">
    <property type="term" value="C:nuclear RNA-directed RNA polymerase complex"/>
    <property type="evidence" value="ECO:0007669"/>
    <property type="project" value="TreeGrafter"/>
</dbReference>
<proteinExistence type="inferred from homology"/>
<dbReference type="Pfam" id="PF05183">
    <property type="entry name" value="RdRP"/>
    <property type="match status" value="2"/>
</dbReference>
<dbReference type="OrthoDB" id="6513042at2759"/>
<feature type="domain" description="RDRP core" evidence="3">
    <location>
        <begin position="72"/>
        <end position="310"/>
    </location>
</feature>
<dbReference type="Proteomes" id="UP001163046">
    <property type="component" value="Unassembled WGS sequence"/>
</dbReference>
<dbReference type="AlphaFoldDB" id="A0A9W9ZUN1"/>
<keyword evidence="1" id="KW-0694">RNA-binding</keyword>
<dbReference type="GO" id="GO:0003968">
    <property type="term" value="F:RNA-directed RNA polymerase activity"/>
    <property type="evidence" value="ECO:0007669"/>
    <property type="project" value="UniProtKB-KW"/>
</dbReference>
<comment type="similarity">
    <text evidence="1">Belongs to the RdRP family.</text>
</comment>
<feature type="region of interest" description="Disordered" evidence="2">
    <location>
        <begin position="537"/>
        <end position="604"/>
    </location>
</feature>
<evidence type="ECO:0000313" key="4">
    <source>
        <dbReference type="EMBL" id="KAJ7387484.1"/>
    </source>
</evidence>
<feature type="domain" description="RDRP core" evidence="3">
    <location>
        <begin position="334"/>
        <end position="521"/>
    </location>
</feature>
<evidence type="ECO:0000313" key="5">
    <source>
        <dbReference type="Proteomes" id="UP001163046"/>
    </source>
</evidence>
<sequence length="617" mass="70404">MAYHLCIELSAAIVPPTGDEGENYIIHVQFHGSARDEYTVVYEKLERTLLTEYLKQRDGPDFHQKLMKLTFNITPEEDATSFCRSVLERGIFCRQRVYFFLGHSDDQLKKKSCILMSASHENIHALLAQFGDFLAERNLGKRARKIGMLFSTLNKRLSLAATEYKVQPDIKRGVFRSYTFTDGCGFMSPEFSSEVQRVFELDYQPSAIQVRYRGIEGMLALKEDLTEVKVQPRKRDPENEVVVTPDENMPDFVDVVDHSRPYVNGYLDTRMIMLLADAGVSTEHLEELQSGYHELLENMCKNTASDEYFLRLRGEVQFLKDIQESGVDGRNLGPRSRVVYAVCDPYGKLKHGECYFKPTIPDDDTDFTAAEKIVVVRSPCYHPGDVRVLKLTHEKPGYEKYANLRDCLVLSVTDPCPGAFECFEGDLGGNRFFVSWDTDLIPSGIETPCDYAPTIAAKIREKGHRSRHLNYREQMLRYFATFSDEIPKWIEGEYMKCATAAGPSSKECRQLSKMLYQAANFTEDTATLQKELEQLKLSSSSRGGGGYGANESSQPRSQGSSDLALESRLESSEKQRSPETAISRLRRSMRRSMRRSGRSRHHGDEIWKKIDRKLKIL</sequence>
<dbReference type="GO" id="GO:0003723">
    <property type="term" value="F:RNA binding"/>
    <property type="evidence" value="ECO:0007669"/>
    <property type="project" value="UniProtKB-KW"/>
</dbReference>
<keyword evidence="1" id="KW-0696">RNA-directed RNA polymerase</keyword>
<feature type="compositionally biased region" description="Basic residues" evidence="2">
    <location>
        <begin position="584"/>
        <end position="601"/>
    </location>
</feature>
<keyword evidence="1" id="KW-0548">Nucleotidyltransferase</keyword>
<accession>A0A9W9ZUN1</accession>
<comment type="catalytic activity">
    <reaction evidence="1">
        <text>RNA(n) + a ribonucleoside 5'-triphosphate = RNA(n+1) + diphosphate</text>
        <dbReference type="Rhea" id="RHEA:21248"/>
        <dbReference type="Rhea" id="RHEA-COMP:14527"/>
        <dbReference type="Rhea" id="RHEA-COMP:17342"/>
        <dbReference type="ChEBI" id="CHEBI:33019"/>
        <dbReference type="ChEBI" id="CHEBI:61557"/>
        <dbReference type="ChEBI" id="CHEBI:140395"/>
        <dbReference type="EC" id="2.7.7.48"/>
    </reaction>
</comment>
<gene>
    <name evidence="4" type="ORF">OS493_000814</name>
</gene>
<dbReference type="PANTHER" id="PTHR23079:SF55">
    <property type="entry name" value="RNA-DIRECTED RNA POLYMERASE"/>
    <property type="match status" value="1"/>
</dbReference>
<evidence type="ECO:0000256" key="1">
    <source>
        <dbReference type="RuleBase" id="RU363098"/>
    </source>
</evidence>
<dbReference type="EC" id="2.7.7.48" evidence="1"/>
<evidence type="ECO:0000256" key="2">
    <source>
        <dbReference type="SAM" id="MobiDB-lite"/>
    </source>
</evidence>
<keyword evidence="1" id="KW-0808">Transferase</keyword>
<keyword evidence="5" id="KW-1185">Reference proteome</keyword>
<dbReference type="EMBL" id="MU825873">
    <property type="protein sequence ID" value="KAJ7387484.1"/>
    <property type="molecule type" value="Genomic_DNA"/>
</dbReference>
<organism evidence="4 5">
    <name type="scientific">Desmophyllum pertusum</name>
    <dbReference type="NCBI Taxonomy" id="174260"/>
    <lineage>
        <taxon>Eukaryota</taxon>
        <taxon>Metazoa</taxon>
        <taxon>Cnidaria</taxon>
        <taxon>Anthozoa</taxon>
        <taxon>Hexacorallia</taxon>
        <taxon>Scleractinia</taxon>
        <taxon>Caryophylliina</taxon>
        <taxon>Caryophylliidae</taxon>
        <taxon>Desmophyllum</taxon>
    </lineage>
</organism>
<feature type="compositionally biased region" description="Basic and acidic residues" evidence="2">
    <location>
        <begin position="565"/>
        <end position="577"/>
    </location>
</feature>
<comment type="caution">
    <text evidence="4">The sequence shown here is derived from an EMBL/GenBank/DDBJ whole genome shotgun (WGS) entry which is preliminary data.</text>
</comment>